<organism evidence="1">
    <name type="scientific">Candidatus Berkiella aquae</name>
    <dbReference type="NCBI Taxonomy" id="295108"/>
    <lineage>
        <taxon>Bacteria</taxon>
        <taxon>Pseudomonadati</taxon>
        <taxon>Pseudomonadota</taxon>
        <taxon>Gammaproteobacteria</taxon>
        <taxon>Candidatus Berkiellales</taxon>
        <taxon>Candidatus Berkiellaceae</taxon>
        <taxon>Candidatus Berkiella</taxon>
    </lineage>
</organism>
<evidence type="ECO:0000313" key="2">
    <source>
        <dbReference type="EMBL" id="MCS5711643.1"/>
    </source>
</evidence>
<dbReference type="AlphaFoldDB" id="A0A0Q9YEF5"/>
<name>A0A0Q9YEF5_9GAMM</name>
<dbReference type="PANTHER" id="PTHR39327">
    <property type="match status" value="1"/>
</dbReference>
<dbReference type="EMBL" id="LKAJ02000001">
    <property type="protein sequence ID" value="MCS5711643.1"/>
    <property type="molecule type" value="Genomic_DNA"/>
</dbReference>
<protein>
    <submittedName>
        <fullName evidence="2">Transglutaminase-like cysteine peptidase</fullName>
    </submittedName>
</protein>
<evidence type="ECO:0000313" key="1">
    <source>
        <dbReference type="EMBL" id="KRG18907.1"/>
    </source>
</evidence>
<dbReference type="STRING" id="295108.HT99x_02897"/>
<reference evidence="1" key="1">
    <citation type="submission" date="2015-09" db="EMBL/GenBank/DDBJ databases">
        <title>Draft Genome Sequences of Two Novel Amoeba-resistant Intranuclear Bacteria, Candidatus Berkiella cookevillensis and Candidatus Berkiella aquae.</title>
        <authorList>
            <person name="Mehari Y.T."/>
            <person name="Arivett B.A."/>
            <person name="Farone A.L."/>
            <person name="Gunderson J.H."/>
            <person name="Farone M.B."/>
        </authorList>
    </citation>
    <scope>NUCLEOTIDE SEQUENCE [LARGE SCALE GENOMIC DNA]</scope>
    <source>
        <strain evidence="1">HT99</strain>
    </source>
</reference>
<reference evidence="2" key="2">
    <citation type="journal article" date="2016" name="Genome Announc.">
        <title>Draft Genome Sequences of Two Novel Amoeba-Resistant Intranuclear Bacteria, 'Candidatus Berkiella cookevillensis' and 'Candidatus Berkiella aquae'.</title>
        <authorList>
            <person name="Mehari Y.T."/>
            <person name="Arivett B.A."/>
            <person name="Farone A.L."/>
            <person name="Gunderson J.H."/>
            <person name="Farone M.B."/>
        </authorList>
    </citation>
    <scope>NUCLEOTIDE SEQUENCE</scope>
    <source>
        <strain evidence="2">HT99</strain>
    </source>
</reference>
<dbReference type="Pfam" id="PF06035">
    <property type="entry name" value="Peptidase_C93"/>
    <property type="match status" value="1"/>
</dbReference>
<dbReference type="RefSeq" id="WP_075067487.1">
    <property type="nucleotide sequence ID" value="NZ_LKAJ02000001.1"/>
</dbReference>
<dbReference type="Proteomes" id="UP000051497">
    <property type="component" value="Unassembled WGS sequence"/>
</dbReference>
<keyword evidence="3" id="KW-1185">Reference proteome</keyword>
<dbReference type="EMBL" id="LKAJ01000018">
    <property type="protein sequence ID" value="KRG18907.1"/>
    <property type="molecule type" value="Genomic_DNA"/>
</dbReference>
<reference evidence="2" key="3">
    <citation type="submission" date="2021-06" db="EMBL/GenBank/DDBJ databases">
        <title>Genomic Description and Analysis of Intracellular Bacteria, Candidatus Berkiella cookevillensis and Candidatus Berkiella aquae.</title>
        <authorList>
            <person name="Kidane D.T."/>
            <person name="Mehari Y.T."/>
            <person name="Rice F.C."/>
            <person name="Arivett B.A."/>
            <person name="Farone A.L."/>
            <person name="Berk S.G."/>
            <person name="Farone M.B."/>
        </authorList>
    </citation>
    <scope>NUCLEOTIDE SEQUENCE</scope>
    <source>
        <strain evidence="2">HT99</strain>
    </source>
</reference>
<dbReference type="InterPro" id="IPR010319">
    <property type="entry name" value="Transglutaminase-like_Cys_pept"/>
</dbReference>
<gene>
    <name evidence="2" type="ORF">HT99x_009350</name>
    <name evidence="1" type="ORF">HT99x_02897</name>
</gene>
<dbReference type="Gene3D" id="3.10.620.30">
    <property type="match status" value="1"/>
</dbReference>
<proteinExistence type="predicted"/>
<accession>A0A0Q9YEF5</accession>
<evidence type="ECO:0000313" key="3">
    <source>
        <dbReference type="Proteomes" id="UP000051497"/>
    </source>
</evidence>
<dbReference type="PANTHER" id="PTHR39327:SF1">
    <property type="entry name" value="BLR5470 PROTEIN"/>
    <property type="match status" value="1"/>
</dbReference>
<comment type="caution">
    <text evidence="1">The sequence shown here is derived from an EMBL/GenBank/DDBJ whole genome shotgun (WGS) entry which is preliminary data.</text>
</comment>
<sequence>MEESAIISILCEASTFPPIAVTNSQALITEPLVVDSSHHPDAINALSSIIDESLDNQAFNVQPTFSQQENEFLDLIADLMPNLFEPQMATKETDATILEEENILAEKIISSQDCNEASYAQHDNECQIDAEPPSVGNSLYGTPCSTEDVKRLIAETKHYSDFEKIEAVNNFFNLMPYYSDLDHWGVEDYWATPHEFIQSGGGDCEDYALAKFHTLIEMGIPEDKLFLTYVFAPTAHMVLSFYPTPNSSPLILDNCSDRILPLNNLPYEPVFSINSLGIWNTNSWGLHSRYSDANYSIQWKEYQTRLKVESMRG</sequence>